<dbReference type="InterPro" id="IPR001533">
    <property type="entry name" value="Pterin_deHydtase"/>
</dbReference>
<name>A0A0S2THU4_9GAMM</name>
<sequence length="86" mass="10324">MNDWKLRKRPARLERRIEFDDYEQTREFLERAAELAEREGYYPDLSFGRTHVNLTLQPQNDADEIGEPLMQYAREVDALLPERQVN</sequence>
<dbReference type="AlphaFoldDB" id="A0A0S2THU4"/>
<keyword evidence="6" id="KW-1185">Reference proteome</keyword>
<evidence type="ECO:0000256" key="3">
    <source>
        <dbReference type="ARBA" id="ARBA00013252"/>
    </source>
</evidence>
<comment type="catalytic activity">
    <reaction evidence="1">
        <text>(4aS,6R)-4a-hydroxy-L-erythro-5,6,7,8-tetrahydrobiopterin = (6R)-L-erythro-6,7-dihydrobiopterin + H2O</text>
        <dbReference type="Rhea" id="RHEA:11920"/>
        <dbReference type="ChEBI" id="CHEBI:15377"/>
        <dbReference type="ChEBI" id="CHEBI:15642"/>
        <dbReference type="ChEBI" id="CHEBI:43120"/>
        <dbReference type="EC" id="4.2.1.96"/>
    </reaction>
</comment>
<dbReference type="GO" id="GO:0006729">
    <property type="term" value="P:tetrahydrobiopterin biosynthetic process"/>
    <property type="evidence" value="ECO:0007669"/>
    <property type="project" value="InterPro"/>
</dbReference>
<dbReference type="SUPFAM" id="SSF55248">
    <property type="entry name" value="PCD-like"/>
    <property type="match status" value="1"/>
</dbReference>
<dbReference type="KEGG" id="tee:Tel_03340"/>
<accession>A0A0S2THU4</accession>
<dbReference type="Pfam" id="PF01329">
    <property type="entry name" value="Pterin_4a"/>
    <property type="match status" value="1"/>
</dbReference>
<dbReference type="GO" id="GO:0008124">
    <property type="term" value="F:4-alpha-hydroxytetrahydrobiopterin dehydratase activity"/>
    <property type="evidence" value="ECO:0007669"/>
    <property type="project" value="UniProtKB-EC"/>
</dbReference>
<comment type="similarity">
    <text evidence="2">Belongs to the pterin-4-alpha-carbinolamine dehydratase family.</text>
</comment>
<evidence type="ECO:0000256" key="4">
    <source>
        <dbReference type="ARBA" id="ARBA00023239"/>
    </source>
</evidence>
<organism evidence="5 6">
    <name type="scientific">Candidatus Tenderia electrophaga</name>
    <dbReference type="NCBI Taxonomy" id="1748243"/>
    <lineage>
        <taxon>Bacteria</taxon>
        <taxon>Pseudomonadati</taxon>
        <taxon>Pseudomonadota</taxon>
        <taxon>Gammaproteobacteria</taxon>
        <taxon>Candidatus Tenderiales</taxon>
        <taxon>Candidatus Tenderiaceae</taxon>
        <taxon>Candidatus Tenderia</taxon>
    </lineage>
</organism>
<dbReference type="Gene3D" id="3.30.1360.20">
    <property type="entry name" value="Transcriptional coactivator/pterin dehydratase"/>
    <property type="match status" value="1"/>
</dbReference>
<evidence type="ECO:0000256" key="2">
    <source>
        <dbReference type="ARBA" id="ARBA00006472"/>
    </source>
</evidence>
<dbReference type="EMBL" id="CP013099">
    <property type="protein sequence ID" value="ALP54720.1"/>
    <property type="molecule type" value="Genomic_DNA"/>
</dbReference>
<proteinExistence type="inferred from homology"/>
<dbReference type="STRING" id="1748243.Tel_03340"/>
<gene>
    <name evidence="5" type="ORF">Tel_03340</name>
</gene>
<keyword evidence="4" id="KW-0456">Lyase</keyword>
<protein>
    <recommendedName>
        <fullName evidence="3">4a-hydroxytetrahydrobiopterin dehydratase</fullName>
        <ecNumber evidence="3">4.2.1.96</ecNumber>
    </recommendedName>
</protein>
<dbReference type="EC" id="4.2.1.96" evidence="3"/>
<evidence type="ECO:0000313" key="6">
    <source>
        <dbReference type="Proteomes" id="UP000055136"/>
    </source>
</evidence>
<dbReference type="Proteomes" id="UP000055136">
    <property type="component" value="Chromosome"/>
</dbReference>
<reference evidence="5" key="1">
    <citation type="submission" date="2015-10" db="EMBL/GenBank/DDBJ databases">
        <title>Description of Candidatus Tenderia electrophaga gen. nov, sp. nov., an Uncultivated Electroautotroph from a Biocathode Enrichment.</title>
        <authorList>
            <person name="Eddie B.J."/>
            <person name="Malanoski A.P."/>
            <person name="Wang Z."/>
            <person name="Hall R.J."/>
            <person name="Oh S.D."/>
            <person name="Heiner C."/>
            <person name="Lin B."/>
            <person name="Strycharz-Glaven S.M."/>
        </authorList>
    </citation>
    <scope>NUCLEOTIDE SEQUENCE [LARGE SCALE GENOMIC DNA]</scope>
    <source>
        <strain evidence="5">NRL1</strain>
    </source>
</reference>
<evidence type="ECO:0000256" key="1">
    <source>
        <dbReference type="ARBA" id="ARBA00001554"/>
    </source>
</evidence>
<evidence type="ECO:0000313" key="5">
    <source>
        <dbReference type="EMBL" id="ALP54720.1"/>
    </source>
</evidence>
<dbReference type="InterPro" id="IPR036428">
    <property type="entry name" value="PCD_sf"/>
</dbReference>